<dbReference type="Gene3D" id="3.30.40.10">
    <property type="entry name" value="Zinc/RING finger domain, C3HC4 (zinc finger)"/>
    <property type="match status" value="1"/>
</dbReference>
<evidence type="ECO:0000256" key="8">
    <source>
        <dbReference type="SAM" id="MobiDB-lite"/>
    </source>
</evidence>
<dbReference type="GO" id="GO:0045944">
    <property type="term" value="P:positive regulation of transcription by RNA polymerase II"/>
    <property type="evidence" value="ECO:0007669"/>
    <property type="project" value="TreeGrafter"/>
</dbReference>
<comment type="caution">
    <text evidence="10">The sequence shown here is derived from an EMBL/GenBank/DDBJ whole genome shotgun (WGS) entry which is preliminary data.</text>
</comment>
<dbReference type="AlphaFoldDB" id="A0A1R1Y3I8"/>
<evidence type="ECO:0000313" key="11">
    <source>
        <dbReference type="Proteomes" id="UP000187283"/>
    </source>
</evidence>
<dbReference type="Proteomes" id="UP000187283">
    <property type="component" value="Unassembled WGS sequence"/>
</dbReference>
<keyword evidence="5" id="KW-0862">Zinc</keyword>
<dbReference type="STRING" id="133412.A0A1R1Y3I8"/>
<feature type="coiled-coil region" evidence="7">
    <location>
        <begin position="284"/>
        <end position="318"/>
    </location>
</feature>
<dbReference type="PANTHER" id="PTHR12983">
    <property type="entry name" value="RING FINGER 10 FAMILY MEMBER"/>
    <property type="match status" value="1"/>
</dbReference>
<keyword evidence="4 6" id="KW-0863">Zinc-finger</keyword>
<dbReference type="EMBL" id="LSSN01001021">
    <property type="protein sequence ID" value="OMJ21365.1"/>
    <property type="molecule type" value="Genomic_DNA"/>
</dbReference>
<organism evidence="10 11">
    <name type="scientific">Smittium culicis</name>
    <dbReference type="NCBI Taxonomy" id="133412"/>
    <lineage>
        <taxon>Eukaryota</taxon>
        <taxon>Fungi</taxon>
        <taxon>Fungi incertae sedis</taxon>
        <taxon>Zoopagomycota</taxon>
        <taxon>Kickxellomycotina</taxon>
        <taxon>Harpellomycetes</taxon>
        <taxon>Harpellales</taxon>
        <taxon>Legeriomycetaceae</taxon>
        <taxon>Smittium</taxon>
    </lineage>
</organism>
<feature type="compositionally biased region" description="Low complexity" evidence="8">
    <location>
        <begin position="646"/>
        <end position="658"/>
    </location>
</feature>
<evidence type="ECO:0000259" key="9">
    <source>
        <dbReference type="PROSITE" id="PS50089"/>
    </source>
</evidence>
<evidence type="ECO:0000256" key="7">
    <source>
        <dbReference type="SAM" id="Coils"/>
    </source>
</evidence>
<dbReference type="SMART" id="SM00184">
    <property type="entry name" value="RING"/>
    <property type="match status" value="1"/>
</dbReference>
<dbReference type="InterPro" id="IPR039739">
    <property type="entry name" value="MAG2/RNF10"/>
</dbReference>
<name>A0A1R1Y3I8_9FUNG</name>
<evidence type="ECO:0000256" key="1">
    <source>
        <dbReference type="ARBA" id="ARBA00004496"/>
    </source>
</evidence>
<feature type="region of interest" description="Disordered" evidence="8">
    <location>
        <begin position="1"/>
        <end position="21"/>
    </location>
</feature>
<dbReference type="InterPro" id="IPR001841">
    <property type="entry name" value="Znf_RING"/>
</dbReference>
<protein>
    <submittedName>
        <fullName evidence="10">Putative RING finger protein</fullName>
    </submittedName>
</protein>
<dbReference type="Pfam" id="PF13445">
    <property type="entry name" value="zf-RING_UBOX"/>
    <property type="match status" value="1"/>
</dbReference>
<reference evidence="10 11" key="1">
    <citation type="submission" date="2017-01" db="EMBL/GenBank/DDBJ databases">
        <authorList>
            <person name="Mah S.A."/>
            <person name="Swanson W.J."/>
            <person name="Moy G.W."/>
            <person name="Vacquier V.D."/>
        </authorList>
    </citation>
    <scope>NUCLEOTIDE SEQUENCE [LARGE SCALE GENOMIC DNA]</scope>
    <source>
        <strain evidence="10 11">GSMNP</strain>
    </source>
</reference>
<dbReference type="InterPro" id="IPR013083">
    <property type="entry name" value="Znf_RING/FYVE/PHD"/>
</dbReference>
<evidence type="ECO:0000256" key="4">
    <source>
        <dbReference type="ARBA" id="ARBA00022771"/>
    </source>
</evidence>
<keyword evidence="3" id="KW-0479">Metal-binding</keyword>
<feature type="domain" description="RING-type" evidence="9">
    <location>
        <begin position="108"/>
        <end position="149"/>
    </location>
</feature>
<keyword evidence="11" id="KW-1185">Reference proteome</keyword>
<gene>
    <name evidence="10" type="ORF">AYI70_g3528</name>
</gene>
<evidence type="ECO:0000256" key="5">
    <source>
        <dbReference type="ARBA" id="ARBA00022833"/>
    </source>
</evidence>
<dbReference type="CDD" id="cd16536">
    <property type="entry name" value="RING-HC_RNF10"/>
    <property type="match status" value="1"/>
</dbReference>
<dbReference type="GO" id="GO:0005737">
    <property type="term" value="C:cytoplasm"/>
    <property type="evidence" value="ECO:0007669"/>
    <property type="project" value="UniProtKB-SubCell"/>
</dbReference>
<dbReference type="PANTHER" id="PTHR12983:SF9">
    <property type="entry name" value="E3 UBIQUITIN-PROTEIN LIGASE RNF10"/>
    <property type="match status" value="1"/>
</dbReference>
<evidence type="ECO:0000256" key="3">
    <source>
        <dbReference type="ARBA" id="ARBA00022723"/>
    </source>
</evidence>
<dbReference type="InterPro" id="IPR027370">
    <property type="entry name" value="Znf-RING_euk"/>
</dbReference>
<keyword evidence="7" id="KW-0175">Coiled coil</keyword>
<dbReference type="InterPro" id="IPR017907">
    <property type="entry name" value="Znf_RING_CS"/>
</dbReference>
<proteinExistence type="predicted"/>
<evidence type="ECO:0000256" key="2">
    <source>
        <dbReference type="ARBA" id="ARBA00022490"/>
    </source>
</evidence>
<comment type="subcellular location">
    <subcellularLocation>
        <location evidence="1">Cytoplasm</location>
    </subcellularLocation>
</comment>
<dbReference type="GO" id="GO:0000976">
    <property type="term" value="F:transcription cis-regulatory region binding"/>
    <property type="evidence" value="ECO:0007669"/>
    <property type="project" value="TreeGrafter"/>
</dbReference>
<dbReference type="GO" id="GO:0008270">
    <property type="term" value="F:zinc ion binding"/>
    <property type="evidence" value="ECO:0007669"/>
    <property type="project" value="UniProtKB-KW"/>
</dbReference>
<feature type="region of interest" description="Disordered" evidence="8">
    <location>
        <begin position="642"/>
        <end position="682"/>
    </location>
</feature>
<evidence type="ECO:0000256" key="6">
    <source>
        <dbReference type="PROSITE-ProRule" id="PRU00175"/>
    </source>
</evidence>
<sequence>MSHAKISLPSESSNKKTYKGKRKEKVVMNHLLNFSLTPRVVNQAPILKRSYAKNSQPFYEREVFVNSNFRFMLKNKQFDTKILTDPDFKPDWDDVEQVIVPSNDSLSCPICLEKLTAPRVTRCGHVYCLVCLLRLLSESEQKIQKCPVCWVLVEESQVKRAYLWETIDLPSSKESKSTLEMRLMLRKSGSCFSYPVDSDYWNIANLIPSRSSNLPFSNINTDVECFSRLMICSNSTMIESLKHEMSDLETLRNDSISDNDKITKMFLDLALDKVKVELSSLEKITKIEKNAESYSYNVENTKEKLDKIHLAQDNIEKKGIFKMSSSVKKIVADNHHIFYQSSDGQHIFLSQLDLRILKDSYKNSIDLMPKRINLQVDFMSRIDVTVEYRRKNKIFDHLPLRCDMIIVEADLSDVVDSETINDYGKKLKLRRNHHLDQLKREAKDDERASMNLKSQEIRDMVSNSAHPYHPYLHEYTGSEFNNYLEGERMYSMLGGTQHALLNVIGVKELESEFPTLSVESHERKGSLTHYNYNESDSFRGENGFQASVKSSSRDQDLELKNANKPNYSNISTNGEYLPIKPKDAVWGSYDSKKSLSSILKNNNMTQHPISSRGFLNNSAGISRTSFVNESARLKSLDDVWSKLETQSSSKQSKQNSSSSKKKKKQMSGIKLAVTGSINYNRK</sequence>
<accession>A0A1R1Y3I8</accession>
<dbReference type="SUPFAM" id="SSF57850">
    <property type="entry name" value="RING/U-box"/>
    <property type="match status" value="1"/>
</dbReference>
<dbReference type="PROSITE" id="PS50089">
    <property type="entry name" value="ZF_RING_2"/>
    <property type="match status" value="1"/>
</dbReference>
<keyword evidence="2" id="KW-0963">Cytoplasm</keyword>
<dbReference type="OrthoDB" id="302966at2759"/>
<evidence type="ECO:0000313" key="10">
    <source>
        <dbReference type="EMBL" id="OMJ21365.1"/>
    </source>
</evidence>
<dbReference type="PROSITE" id="PS00518">
    <property type="entry name" value="ZF_RING_1"/>
    <property type="match status" value="1"/>
</dbReference>